<accession>A0ACC0LU95</accession>
<reference evidence="1" key="1">
    <citation type="submission" date="2022-02" db="EMBL/GenBank/DDBJ databases">
        <title>Plant Genome Project.</title>
        <authorList>
            <person name="Zhang R.-G."/>
        </authorList>
    </citation>
    <scope>NUCLEOTIDE SEQUENCE</scope>
    <source>
        <strain evidence="1">AT1</strain>
    </source>
</reference>
<gene>
    <name evidence="1" type="ORF">RHMOL_Rhmol11G0173300</name>
</gene>
<evidence type="ECO:0000313" key="1">
    <source>
        <dbReference type="EMBL" id="KAI8531919.1"/>
    </source>
</evidence>
<proteinExistence type="predicted"/>
<keyword evidence="2" id="KW-1185">Reference proteome</keyword>
<name>A0ACC0LU95_RHOML</name>
<organism evidence="1 2">
    <name type="scientific">Rhododendron molle</name>
    <name type="common">Chinese azalea</name>
    <name type="synonym">Azalea mollis</name>
    <dbReference type="NCBI Taxonomy" id="49168"/>
    <lineage>
        <taxon>Eukaryota</taxon>
        <taxon>Viridiplantae</taxon>
        <taxon>Streptophyta</taxon>
        <taxon>Embryophyta</taxon>
        <taxon>Tracheophyta</taxon>
        <taxon>Spermatophyta</taxon>
        <taxon>Magnoliopsida</taxon>
        <taxon>eudicotyledons</taxon>
        <taxon>Gunneridae</taxon>
        <taxon>Pentapetalae</taxon>
        <taxon>asterids</taxon>
        <taxon>Ericales</taxon>
        <taxon>Ericaceae</taxon>
        <taxon>Ericoideae</taxon>
        <taxon>Rhodoreae</taxon>
        <taxon>Rhododendron</taxon>
    </lineage>
</organism>
<dbReference type="Proteomes" id="UP001062846">
    <property type="component" value="Chromosome 11"/>
</dbReference>
<protein>
    <submittedName>
        <fullName evidence="1">Uncharacterized protein</fullName>
    </submittedName>
</protein>
<evidence type="ECO:0000313" key="2">
    <source>
        <dbReference type="Proteomes" id="UP001062846"/>
    </source>
</evidence>
<comment type="caution">
    <text evidence="1">The sequence shown here is derived from an EMBL/GenBank/DDBJ whole genome shotgun (WGS) entry which is preliminary data.</text>
</comment>
<sequence length="1817" mass="204159">MGSRSLEGMEVPITGSDSVKWLQLSVPSSSPYSTAAAANGTLALPPQPYSAPATRDAASCSIVGDPPTYLFWRIHKDDPHALEIQELCGYREYPKIGLRIIFPDALCPFAFISKDETSGASGNPYLLYALTVSGVAYLFGLKSIDDYASYSVFPPNQITEYNMQSYPPHGTITAVAATAGCLVLGRNDGSVGCFQLGILEPGAPGFVHELRDDAGFGRLWGLMSRRSVGAVQDLVISELHGEKLLYVLHSDGTIRVWDILSRTRIFRVTFVRLWVGEANTDTSLIPLAIQCKSSQEASTDTIHVYGLRYSPGDKITLLLDSSVQNVPLEEGALIDVKLTSDKMWILEEDGLIMLSLSNKPDNGGGTHFYSLQEAFVADQLFQSSEHSSNDLLWLSQSIFSSVKAVSDSAVSMLCCWKTFSARYFDRWCNINAPLGLLVDSSTRGTIGLIRKNSISLFRSLEDIELLIYGSFDEIGDALSSGLDFSGDNLDREILFEVLRCAINVSQQLGKAASAIFYESLLSAPSLSAEEVLPRFLKVLETGYSSSVTSLHISEMGADIAWEKEVADHKNLRKFSVEMFLSLQALFNKATTWEKVLDVMQHYLKFLVPRKIMHQFDSKLGFNINTSVTVQAMSQFAKVMFESALDILLLLQYLVNMSGQIHMLNGDISKIQLELVPVVQEIITEWHIIHFLGTTPSESPAAEDFSSQLSSLQIDNSVDKRSWNEKLGKCDFTFGCILLLDVQSSSEDQSHLSVRCLPDPASFIKSMRDFTSWIIWGRTGEENPSFFSHSTELALILLRHGQYDAVEYLLTIVDAHSRKEKISESIQSDKGEWGTLLHLLGCCFLAQAQRGLQGLLKEKKVCEAVRCFFRYTLSNHFCYKCSNVLFSTIIFFRASSVKGAPQALQGLSYKAGLPHLGFTDCLSAAAWKLHYYQWAMQLFEQYNLSEGACQFALAALEQVDEALGSTDNNSRGDNENESATPVKGRLWANVFKFMLDLNYYYDAYCAIISNPDEESKYICLRRFIFVLYDRGSFKILCDGQIPFIGLAEKVEQELAWKAARSDVSTKPSPFKLLYAFEMHRHNWQRAATYIYLYSALLRTEAALKDHQRRSVILQERLNGLSAAINALHLVHPAYAWIDPSLEGVSLAKEHYPSKKARLTVHEQAAGNDDVQAQRLQSFVDIEKLENEFVLASAEYLLSLANVNWTFTGSEKPPPDVVDILVQAELYDMAFTVILRFLKGSGLKRELERVFVAMSLKCCPNRVGPSLVGNDLRPHGLLLTSSKDEMIIHGSIDMGPSPQQPKGSTQWETLELYLEKYKGSHPRLPLIVAETLLSANPHIELPLWLVQMFKGIRKGSAWGMTGDEVNPASLFRLYVDYGRYAEATNLLLEYIESYASMAPNDIIRRKRPSAVWFPYTAVERLWCQLEETVNRGHMVDQCQKLKKLIQGALLSHLNLIEREEEEEKVEGIDRASYVLAGNISSGNNLKVWDIYVVFGHLGLEFVKIFGISMEMPDKAEKSGKMLNNQNQLREDSEYVRLVISNEPRLDEGVTLQPRAETKYRSYIWWMKAISWCFIVILVLLIFVKWGVPFLFEKVLLPILQWEATAFGRPVLAIVLVASLALFPVFLIPSGPSMWLAGMIFGYGLGFVIIMVGTTIGMTLPYLVGLLFRDRIHQWLKRWPQEAAMIRLAGEGSWFHQFRVVAIFRISPFPYTIFNYAVVVTTMRFWPYLCGSIAGMVPESFIYIYSGRLIRTFADVKYNNHHLTTVEIIYNVISFIIAITTLVAFTIYAKRTLNDLKRAETDGVASASDHRNLEMEKLPM</sequence>
<dbReference type="EMBL" id="CM046398">
    <property type="protein sequence ID" value="KAI8531919.1"/>
    <property type="molecule type" value="Genomic_DNA"/>
</dbReference>